<evidence type="ECO:0000259" key="9">
    <source>
        <dbReference type="Pfam" id="PF00749"/>
    </source>
</evidence>
<dbReference type="PROSITE" id="PS00178">
    <property type="entry name" value="AA_TRNA_LIGASE_I"/>
    <property type="match status" value="1"/>
</dbReference>
<evidence type="ECO:0000256" key="7">
    <source>
        <dbReference type="RuleBase" id="RU363037"/>
    </source>
</evidence>
<dbReference type="GO" id="GO:0004818">
    <property type="term" value="F:glutamate-tRNA ligase activity"/>
    <property type="evidence" value="ECO:0007669"/>
    <property type="project" value="TreeGrafter"/>
</dbReference>
<evidence type="ECO:0000256" key="1">
    <source>
        <dbReference type="ARBA" id="ARBA00022598"/>
    </source>
</evidence>
<dbReference type="KEGG" id="ipa:Isop_2192"/>
<keyword evidence="3 7" id="KW-0547">Nucleotide-binding</keyword>
<reference key="1">
    <citation type="submission" date="2010-11" db="EMBL/GenBank/DDBJ databases">
        <title>The complete sequence of chromosome of Isophaera pallida ATCC 43644.</title>
        <authorList>
            <consortium name="US DOE Joint Genome Institute (JGI-PGF)"/>
            <person name="Lucas S."/>
            <person name="Copeland A."/>
            <person name="Lapidus A."/>
            <person name="Bruce D."/>
            <person name="Goodwin L."/>
            <person name="Pitluck S."/>
            <person name="Kyrpides N."/>
            <person name="Mavromatis K."/>
            <person name="Pagani I."/>
            <person name="Ivanova N."/>
            <person name="Saunders E."/>
            <person name="Brettin T."/>
            <person name="Detter J.C."/>
            <person name="Han C."/>
            <person name="Tapia R."/>
            <person name="Land M."/>
            <person name="Hauser L."/>
            <person name="Markowitz V."/>
            <person name="Cheng J.-F."/>
            <person name="Hugenholtz P."/>
            <person name="Woyke T."/>
            <person name="Wu D."/>
            <person name="Eisen J.A."/>
        </authorList>
    </citation>
    <scope>NUCLEOTIDE SEQUENCE</scope>
    <source>
        <strain>ATCC 43644</strain>
    </source>
</reference>
<evidence type="ECO:0000256" key="3">
    <source>
        <dbReference type="ARBA" id="ARBA00022741"/>
    </source>
</evidence>
<dbReference type="PRINTS" id="PR00987">
    <property type="entry name" value="TRNASYNTHGLU"/>
</dbReference>
<dbReference type="Pfam" id="PF00749">
    <property type="entry name" value="tRNA-synt_1c"/>
    <property type="match status" value="1"/>
</dbReference>
<dbReference type="PANTHER" id="PTHR43311">
    <property type="entry name" value="GLUTAMATE--TRNA LIGASE"/>
    <property type="match status" value="1"/>
</dbReference>
<dbReference type="InterPro" id="IPR049940">
    <property type="entry name" value="GluQ/Sye"/>
</dbReference>
<dbReference type="RefSeq" id="WP_013565058.1">
    <property type="nucleotide sequence ID" value="NC_014962.1"/>
</dbReference>
<dbReference type="InterPro" id="IPR000924">
    <property type="entry name" value="Glu/Gln-tRNA-synth"/>
</dbReference>
<accession>E8R513</accession>
<dbReference type="PANTHER" id="PTHR43311:SF1">
    <property type="entry name" value="GLUTAMYL-Q TRNA(ASP) SYNTHETASE"/>
    <property type="match status" value="1"/>
</dbReference>
<dbReference type="Proteomes" id="UP000008631">
    <property type="component" value="Chromosome"/>
</dbReference>
<evidence type="ECO:0000256" key="6">
    <source>
        <dbReference type="ARBA" id="ARBA00023146"/>
    </source>
</evidence>
<keyword evidence="4" id="KW-0862">Zinc</keyword>
<keyword evidence="11" id="KW-1185">Reference proteome</keyword>
<dbReference type="InParanoid" id="E8R513"/>
<evidence type="ECO:0000256" key="8">
    <source>
        <dbReference type="SAM" id="MobiDB-lite"/>
    </source>
</evidence>
<sequence length="342" mass="37427">MDILPATRVPDQSPRRRITGRLAPSPTGGLHLGHARTFLVAWLASRASAGGGRVVLRLEDIDASRVRPEALASIVRDLEWLGLDWDEGPIRQSNRVPLYADALERLKRAEAVYPCLCTRADIQRAASAPHEPIRLDAEGRSLTWEVGPAYPGTCAGRSVAEAAELARAGRAFAWRFRVADPNQTIVWEDEFLGPIALTPRQVGGDFVVGRSSGEPSYQLAAALDDALMGVDLVVRGDDLIPSTPRQILIQRALGHASPRFFHLPLALAPDGQRLAKRDAALKLETLRGRGVAPEAIIGEAARSCGWLDPNRPAPLVRPRDLIPLYDPRRIPRVPWIVPATWM</sequence>
<evidence type="ECO:0000256" key="5">
    <source>
        <dbReference type="ARBA" id="ARBA00022840"/>
    </source>
</evidence>
<dbReference type="Gene3D" id="3.40.50.620">
    <property type="entry name" value="HUPs"/>
    <property type="match status" value="1"/>
</dbReference>
<dbReference type="InterPro" id="IPR020058">
    <property type="entry name" value="Glu/Gln-tRNA-synth_Ib_cat-dom"/>
</dbReference>
<dbReference type="OrthoDB" id="9807503at2"/>
<keyword evidence="5 7" id="KW-0067">ATP-binding</keyword>
<reference evidence="10 11" key="2">
    <citation type="journal article" date="2011" name="Stand. Genomic Sci.">
        <title>Complete genome sequence of Isosphaera pallida type strain (IS1B).</title>
        <authorList>
            <consortium name="US DOE Joint Genome Institute (JGI-PGF)"/>
            <person name="Goker M."/>
            <person name="Cleland D."/>
            <person name="Saunders E."/>
            <person name="Lapidus A."/>
            <person name="Nolan M."/>
            <person name="Lucas S."/>
            <person name="Hammon N."/>
            <person name="Deshpande S."/>
            <person name="Cheng J.F."/>
            <person name="Tapia R."/>
            <person name="Han C."/>
            <person name="Goodwin L."/>
            <person name="Pitluck S."/>
            <person name="Liolios K."/>
            <person name="Pagani I."/>
            <person name="Ivanova N."/>
            <person name="Mavromatis K."/>
            <person name="Pati A."/>
            <person name="Chen A."/>
            <person name="Palaniappan K."/>
            <person name="Land M."/>
            <person name="Hauser L."/>
            <person name="Chang Y.J."/>
            <person name="Jeffries C.D."/>
            <person name="Detter J.C."/>
            <person name="Beck B."/>
            <person name="Woyke T."/>
            <person name="Bristow J."/>
            <person name="Eisen J.A."/>
            <person name="Markowitz V."/>
            <person name="Hugenholtz P."/>
            <person name="Kyrpides N.C."/>
            <person name="Klenk H.P."/>
        </authorList>
    </citation>
    <scope>NUCLEOTIDE SEQUENCE [LARGE SCALE GENOMIC DNA]</scope>
    <source>
        <strain evidence="11">ATCC 43644 / DSM 9630 / IS1B</strain>
    </source>
</reference>
<keyword evidence="2" id="KW-0479">Metal-binding</keyword>
<dbReference type="NCBIfam" id="NF004315">
    <property type="entry name" value="PRK05710.1-4"/>
    <property type="match status" value="1"/>
</dbReference>
<keyword evidence="1 7" id="KW-0436">Ligase</keyword>
<proteinExistence type="inferred from homology"/>
<dbReference type="AlphaFoldDB" id="E8R513"/>
<dbReference type="GO" id="GO:0005524">
    <property type="term" value="F:ATP binding"/>
    <property type="evidence" value="ECO:0007669"/>
    <property type="project" value="UniProtKB-KW"/>
</dbReference>
<dbReference type="GO" id="GO:0005829">
    <property type="term" value="C:cytosol"/>
    <property type="evidence" value="ECO:0007669"/>
    <property type="project" value="TreeGrafter"/>
</dbReference>
<evidence type="ECO:0000313" key="11">
    <source>
        <dbReference type="Proteomes" id="UP000008631"/>
    </source>
</evidence>
<comment type="similarity">
    <text evidence="7">Belongs to the class-I aminoacyl-tRNA synthetase family.</text>
</comment>
<evidence type="ECO:0000256" key="4">
    <source>
        <dbReference type="ARBA" id="ARBA00022833"/>
    </source>
</evidence>
<gene>
    <name evidence="10" type="ordered locus">Isop_2192</name>
</gene>
<keyword evidence="7" id="KW-0648">Protein biosynthesis</keyword>
<feature type="domain" description="Glutamyl/glutaminyl-tRNA synthetase class Ib catalytic" evidence="9">
    <location>
        <begin position="18"/>
        <end position="302"/>
    </location>
</feature>
<keyword evidence="6 7" id="KW-0030">Aminoacyl-tRNA synthetase</keyword>
<dbReference type="eggNOG" id="COG0008">
    <property type="taxonomic scope" value="Bacteria"/>
</dbReference>
<name>E8R513_ISOPI</name>
<dbReference type="SUPFAM" id="SSF52374">
    <property type="entry name" value="Nucleotidylyl transferase"/>
    <property type="match status" value="1"/>
</dbReference>
<organism evidence="10 11">
    <name type="scientific">Isosphaera pallida (strain ATCC 43644 / DSM 9630 / IS1B)</name>
    <dbReference type="NCBI Taxonomy" id="575540"/>
    <lineage>
        <taxon>Bacteria</taxon>
        <taxon>Pseudomonadati</taxon>
        <taxon>Planctomycetota</taxon>
        <taxon>Planctomycetia</taxon>
        <taxon>Isosphaerales</taxon>
        <taxon>Isosphaeraceae</taxon>
        <taxon>Isosphaera</taxon>
    </lineage>
</organism>
<dbReference type="HOGENOM" id="CLU_015768_0_0_0"/>
<dbReference type="STRING" id="575540.Isop_2192"/>
<evidence type="ECO:0000313" key="10">
    <source>
        <dbReference type="EMBL" id="ADV62770.1"/>
    </source>
</evidence>
<dbReference type="EMBL" id="CP002353">
    <property type="protein sequence ID" value="ADV62770.1"/>
    <property type="molecule type" value="Genomic_DNA"/>
</dbReference>
<dbReference type="InterPro" id="IPR001412">
    <property type="entry name" value="aa-tRNA-synth_I_CS"/>
</dbReference>
<evidence type="ECO:0000256" key="2">
    <source>
        <dbReference type="ARBA" id="ARBA00022723"/>
    </source>
</evidence>
<feature type="region of interest" description="Disordered" evidence="8">
    <location>
        <begin position="1"/>
        <end position="25"/>
    </location>
</feature>
<protein>
    <submittedName>
        <fullName evidence="10">Glutamyl/glutaminyl-tRNA synthetase, class Ic, catalytic domain protein</fullName>
    </submittedName>
</protein>
<dbReference type="InterPro" id="IPR014729">
    <property type="entry name" value="Rossmann-like_a/b/a_fold"/>
</dbReference>
<dbReference type="GO" id="GO:0006424">
    <property type="term" value="P:glutamyl-tRNA aminoacylation"/>
    <property type="evidence" value="ECO:0007669"/>
    <property type="project" value="TreeGrafter"/>
</dbReference>